<dbReference type="InterPro" id="IPR050790">
    <property type="entry name" value="ExbB/TolQ_transport"/>
</dbReference>
<keyword evidence="5" id="KW-0472">Membrane</keyword>
<reference evidence="8 9" key="1">
    <citation type="submission" date="2015-02" db="EMBL/GenBank/DDBJ databases">
        <title>Genome sequene of Rhodovulum sulfidophilum DSM 2351.</title>
        <authorList>
            <person name="Nagao N."/>
        </authorList>
    </citation>
    <scope>NUCLEOTIDE SEQUENCE [LARGE SCALE GENOMIC DNA]</scope>
    <source>
        <strain evidence="8 9">DSM 2351</strain>
    </source>
</reference>
<comment type="subcellular location">
    <subcellularLocation>
        <location evidence="1">Cell membrane</location>
        <topology evidence="1">Multi-pass membrane protein</topology>
    </subcellularLocation>
    <subcellularLocation>
        <location evidence="6">Membrane</location>
        <topology evidence="6">Multi-pass membrane protein</topology>
    </subcellularLocation>
</comment>
<proteinExistence type="inferred from homology"/>
<gene>
    <name evidence="8" type="ORF">NHU_01404</name>
</gene>
<keyword evidence="3" id="KW-0812">Transmembrane</keyword>
<evidence type="ECO:0000313" key="9">
    <source>
        <dbReference type="Proteomes" id="UP000064912"/>
    </source>
</evidence>
<dbReference type="EMBL" id="AP014800">
    <property type="protein sequence ID" value="BAQ68563.1"/>
    <property type="molecule type" value="Genomic_DNA"/>
</dbReference>
<accession>A0A0D6B067</accession>
<evidence type="ECO:0000259" key="7">
    <source>
        <dbReference type="Pfam" id="PF01618"/>
    </source>
</evidence>
<feature type="domain" description="MotA/TolQ/ExbB proton channel" evidence="7">
    <location>
        <begin position="76"/>
        <end position="194"/>
    </location>
</feature>
<dbReference type="PATRIC" id="fig|35806.4.peg.1450"/>
<dbReference type="Proteomes" id="UP000064912">
    <property type="component" value="Chromosome"/>
</dbReference>
<evidence type="ECO:0000256" key="5">
    <source>
        <dbReference type="ARBA" id="ARBA00023136"/>
    </source>
</evidence>
<dbReference type="Pfam" id="PF01618">
    <property type="entry name" value="MotA_ExbB"/>
    <property type="match status" value="1"/>
</dbReference>
<comment type="similarity">
    <text evidence="6">Belongs to the exbB/tolQ family.</text>
</comment>
<evidence type="ECO:0000313" key="8">
    <source>
        <dbReference type="EMBL" id="BAQ68563.1"/>
    </source>
</evidence>
<evidence type="ECO:0000256" key="3">
    <source>
        <dbReference type="ARBA" id="ARBA00022692"/>
    </source>
</evidence>
<dbReference type="AlphaFoldDB" id="A0A0D6B067"/>
<evidence type="ECO:0000256" key="6">
    <source>
        <dbReference type="RuleBase" id="RU004057"/>
    </source>
</evidence>
<dbReference type="GO" id="GO:0017038">
    <property type="term" value="P:protein import"/>
    <property type="evidence" value="ECO:0007669"/>
    <property type="project" value="TreeGrafter"/>
</dbReference>
<sequence length="207" mass="21384">MIDPILSFLQTGGAAMWAIAALSVATLSLILWKLWRLALMGAFAGARAERSVALWQEGARAAAAEAVSGRVGLRARLVRAAIGALSLGLPEAKAREETTRVARRLLVELRSGLRALELIAVIAPLLGLLGTVLGMIDAFQALQSAGAAADPADLAGGIWEALLTTAAGMAVAIPAAVALSWFESVADSARADMEDLATRLFLATEAG</sequence>
<evidence type="ECO:0000256" key="1">
    <source>
        <dbReference type="ARBA" id="ARBA00004651"/>
    </source>
</evidence>
<dbReference type="eggNOG" id="COG0811">
    <property type="taxonomic scope" value="Bacteria"/>
</dbReference>
<dbReference type="PANTHER" id="PTHR30625">
    <property type="entry name" value="PROTEIN TOLQ"/>
    <property type="match status" value="1"/>
</dbReference>
<protein>
    <submittedName>
        <fullName evidence="8">MotA/TolQ/ExbB proton channel</fullName>
    </submittedName>
</protein>
<name>A0A0D6B067_RHOSU</name>
<dbReference type="InterPro" id="IPR002898">
    <property type="entry name" value="MotA_ExbB_proton_chnl"/>
</dbReference>
<dbReference type="KEGG" id="rsu:NHU_01404"/>
<keyword evidence="6" id="KW-0813">Transport</keyword>
<dbReference type="GO" id="GO:0005886">
    <property type="term" value="C:plasma membrane"/>
    <property type="evidence" value="ECO:0007669"/>
    <property type="project" value="UniProtKB-SubCell"/>
</dbReference>
<keyword evidence="4" id="KW-1133">Transmembrane helix</keyword>
<keyword evidence="6" id="KW-0653">Protein transport</keyword>
<evidence type="ECO:0000256" key="2">
    <source>
        <dbReference type="ARBA" id="ARBA00022475"/>
    </source>
</evidence>
<keyword evidence="2" id="KW-1003">Cell membrane</keyword>
<organism evidence="8 9">
    <name type="scientific">Rhodovulum sulfidophilum</name>
    <name type="common">Rhodobacter sulfidophilus</name>
    <dbReference type="NCBI Taxonomy" id="35806"/>
    <lineage>
        <taxon>Bacteria</taxon>
        <taxon>Pseudomonadati</taxon>
        <taxon>Pseudomonadota</taxon>
        <taxon>Alphaproteobacteria</taxon>
        <taxon>Rhodobacterales</taxon>
        <taxon>Paracoccaceae</taxon>
        <taxon>Rhodovulum</taxon>
    </lineage>
</organism>
<evidence type="ECO:0000256" key="4">
    <source>
        <dbReference type="ARBA" id="ARBA00022989"/>
    </source>
</evidence>
<dbReference type="PANTHER" id="PTHR30625:SF11">
    <property type="entry name" value="MOTA_TOLQ_EXBB PROTON CHANNEL DOMAIN-CONTAINING PROTEIN"/>
    <property type="match status" value="1"/>
</dbReference>